<accession>A0A084GDT1</accession>
<proteinExistence type="predicted"/>
<dbReference type="GeneID" id="27720883"/>
<comment type="caution">
    <text evidence="3">The sequence shown here is derived from an EMBL/GenBank/DDBJ whole genome shotgun (WGS) entry which is preliminary data.</text>
</comment>
<evidence type="ECO:0000256" key="1">
    <source>
        <dbReference type="SAM" id="MobiDB-lite"/>
    </source>
</evidence>
<evidence type="ECO:0000313" key="4">
    <source>
        <dbReference type="Proteomes" id="UP000028545"/>
    </source>
</evidence>
<dbReference type="InterPro" id="IPR010730">
    <property type="entry name" value="HET"/>
</dbReference>
<evidence type="ECO:0000259" key="2">
    <source>
        <dbReference type="Pfam" id="PF06985"/>
    </source>
</evidence>
<dbReference type="HOGENOM" id="CLU_002639_5_5_1"/>
<evidence type="ECO:0000313" key="3">
    <source>
        <dbReference type="EMBL" id="KEZ45493.1"/>
    </source>
</evidence>
<keyword evidence="4" id="KW-1185">Reference proteome</keyword>
<feature type="region of interest" description="Disordered" evidence="1">
    <location>
        <begin position="1"/>
        <end position="29"/>
    </location>
</feature>
<dbReference type="RefSeq" id="XP_016645292.1">
    <property type="nucleotide sequence ID" value="XM_016784995.1"/>
</dbReference>
<feature type="compositionally biased region" description="Polar residues" evidence="1">
    <location>
        <begin position="1"/>
        <end position="23"/>
    </location>
</feature>
<dbReference type="PANTHER" id="PTHR33112:SF16">
    <property type="entry name" value="HETEROKARYON INCOMPATIBILITY DOMAIN-CONTAINING PROTEIN"/>
    <property type="match status" value="1"/>
</dbReference>
<dbReference type="EMBL" id="JOWA01000077">
    <property type="protein sequence ID" value="KEZ45493.1"/>
    <property type="molecule type" value="Genomic_DNA"/>
</dbReference>
<dbReference type="Proteomes" id="UP000028545">
    <property type="component" value="Unassembled WGS sequence"/>
</dbReference>
<sequence length="483" mass="54128">MPVISQLRSLGASATSDSSPGSEHTTKGIPWADIPKTYQDAVAIVRLLGLRYIWIDSLCIVQDSTEDWEAESAKMCRIYSGGFLTISALSSPNCAAGFPTITSKSITGTTSEGKPYHYFCHSACRHPTDVNTPEGQYSSRDNYDVTDWPLLTRAWVFQERTLSPRVLHFGKDEMIWECDGDCWCECNESNVQSFAPSRQQFRSALRSGTPGVPYIWKQMVSDYSRLSITKESDRLPALSGLAQAIRANSPSSEYLGGLWRETLEMDLLWHSVSVTNMGHPVKHGGGCAPSWSWADRAAYVEFPLCFVDFGSGKEERSMGLLEQWFKVIDVRCQPATADPTGKSQGGRLTLEVDRFAAILRHIGDKQCKPETTWTLSESKKGRRFRSVELFCDSPMHTFLYKASEARITCARLALVEVLGHDDVARRRGVEYVLLLVPSKRDPSAYERVGMLLVQRYLDMNGQRYQNFESPFAGGGRRDIIHIV</sequence>
<dbReference type="AlphaFoldDB" id="A0A084GDT1"/>
<reference evidence="3 4" key="1">
    <citation type="journal article" date="2014" name="Genome Announc.">
        <title>Draft genome sequence of the pathogenic fungus Scedosporium apiospermum.</title>
        <authorList>
            <person name="Vandeputte P."/>
            <person name="Ghamrawi S."/>
            <person name="Rechenmann M."/>
            <person name="Iltis A."/>
            <person name="Giraud S."/>
            <person name="Fleury M."/>
            <person name="Thornton C."/>
            <person name="Delhaes L."/>
            <person name="Meyer W."/>
            <person name="Papon N."/>
            <person name="Bouchara J.P."/>
        </authorList>
    </citation>
    <scope>NUCLEOTIDE SEQUENCE [LARGE SCALE GENOMIC DNA]</scope>
    <source>
        <strain evidence="3 4">IHEM 14462</strain>
    </source>
</reference>
<name>A0A084GDT1_PSEDA</name>
<protein>
    <recommendedName>
        <fullName evidence="2">Heterokaryon incompatibility domain-containing protein</fullName>
    </recommendedName>
</protein>
<organism evidence="3 4">
    <name type="scientific">Pseudallescheria apiosperma</name>
    <name type="common">Scedosporium apiospermum</name>
    <dbReference type="NCBI Taxonomy" id="563466"/>
    <lineage>
        <taxon>Eukaryota</taxon>
        <taxon>Fungi</taxon>
        <taxon>Dikarya</taxon>
        <taxon>Ascomycota</taxon>
        <taxon>Pezizomycotina</taxon>
        <taxon>Sordariomycetes</taxon>
        <taxon>Hypocreomycetidae</taxon>
        <taxon>Microascales</taxon>
        <taxon>Microascaceae</taxon>
        <taxon>Scedosporium</taxon>
    </lineage>
</organism>
<dbReference type="VEuPathDB" id="FungiDB:SAPIO_CDS1811"/>
<dbReference type="KEGG" id="sapo:SAPIO_CDS1811"/>
<dbReference type="OMA" id="EARITCA"/>
<dbReference type="PANTHER" id="PTHR33112">
    <property type="entry name" value="DOMAIN PROTEIN, PUTATIVE-RELATED"/>
    <property type="match status" value="1"/>
</dbReference>
<dbReference type="Pfam" id="PF06985">
    <property type="entry name" value="HET"/>
    <property type="match status" value="1"/>
</dbReference>
<feature type="domain" description="Heterokaryon incompatibility" evidence="2">
    <location>
        <begin position="23"/>
        <end position="159"/>
    </location>
</feature>
<gene>
    <name evidence="3" type="ORF">SAPIO_CDS1811</name>
</gene>
<dbReference type="OrthoDB" id="5347061at2759"/>